<comment type="caution">
    <text evidence="2">The sequence shown here is derived from an EMBL/GenBank/DDBJ whole genome shotgun (WGS) entry which is preliminary data.</text>
</comment>
<evidence type="ECO:0000313" key="3">
    <source>
        <dbReference type="Proteomes" id="UP001328107"/>
    </source>
</evidence>
<feature type="region of interest" description="Disordered" evidence="1">
    <location>
        <begin position="100"/>
        <end position="174"/>
    </location>
</feature>
<reference evidence="3" key="1">
    <citation type="submission" date="2022-10" db="EMBL/GenBank/DDBJ databases">
        <title>Genome assembly of Pristionchus species.</title>
        <authorList>
            <person name="Yoshida K."/>
            <person name="Sommer R.J."/>
        </authorList>
    </citation>
    <scope>NUCLEOTIDE SEQUENCE [LARGE SCALE GENOMIC DNA]</scope>
    <source>
        <strain evidence="3">RS5460</strain>
    </source>
</reference>
<evidence type="ECO:0000313" key="2">
    <source>
        <dbReference type="EMBL" id="GMR50907.1"/>
    </source>
</evidence>
<feature type="compositionally biased region" description="Low complexity" evidence="1">
    <location>
        <begin position="241"/>
        <end position="253"/>
    </location>
</feature>
<evidence type="ECO:0000256" key="1">
    <source>
        <dbReference type="SAM" id="MobiDB-lite"/>
    </source>
</evidence>
<feature type="non-terminal residue" evidence="2">
    <location>
        <position position="343"/>
    </location>
</feature>
<feature type="region of interest" description="Disordered" evidence="1">
    <location>
        <begin position="240"/>
        <end position="269"/>
    </location>
</feature>
<dbReference type="InterPro" id="IPR000884">
    <property type="entry name" value="TSP1_rpt"/>
</dbReference>
<dbReference type="SUPFAM" id="SSF82895">
    <property type="entry name" value="TSP-1 type 1 repeat"/>
    <property type="match status" value="1"/>
</dbReference>
<name>A0AAN5I3P6_9BILA</name>
<feature type="compositionally biased region" description="Basic and acidic residues" evidence="1">
    <location>
        <begin position="130"/>
        <end position="143"/>
    </location>
</feature>
<dbReference type="AlphaFoldDB" id="A0AAN5I3P6"/>
<dbReference type="InterPro" id="IPR036383">
    <property type="entry name" value="TSP1_rpt_sf"/>
</dbReference>
<feature type="non-terminal residue" evidence="2">
    <location>
        <position position="1"/>
    </location>
</feature>
<keyword evidence="3" id="KW-1185">Reference proteome</keyword>
<proteinExistence type="predicted"/>
<dbReference type="Proteomes" id="UP001328107">
    <property type="component" value="Unassembled WGS sequence"/>
</dbReference>
<accession>A0AAN5I3P6</accession>
<protein>
    <submittedName>
        <fullName evidence="2">Uncharacterized protein</fullName>
    </submittedName>
</protein>
<dbReference type="PROSITE" id="PS50092">
    <property type="entry name" value="TSP1"/>
    <property type="match status" value="1"/>
</dbReference>
<dbReference type="EMBL" id="BTRK01000005">
    <property type="protein sequence ID" value="GMR50907.1"/>
    <property type="molecule type" value="Genomic_DNA"/>
</dbReference>
<gene>
    <name evidence="2" type="ORF">PMAYCL1PPCAC_21102</name>
</gene>
<organism evidence="2 3">
    <name type="scientific">Pristionchus mayeri</name>
    <dbReference type="NCBI Taxonomy" id="1317129"/>
    <lineage>
        <taxon>Eukaryota</taxon>
        <taxon>Metazoa</taxon>
        <taxon>Ecdysozoa</taxon>
        <taxon>Nematoda</taxon>
        <taxon>Chromadorea</taxon>
        <taxon>Rhabditida</taxon>
        <taxon>Rhabditina</taxon>
        <taxon>Diplogasteromorpha</taxon>
        <taxon>Diplogasteroidea</taxon>
        <taxon>Neodiplogasteridae</taxon>
        <taxon>Pristionchus</taxon>
    </lineage>
</organism>
<sequence length="343" mass="37632">TGKRSLRGFVTPRPFVVDHPLFSSTWGAWSAWSFCVNNVRIRVRACNTVRGFSCVGKNQETESCANSLYHHHPARPKPPTDYDVVDPYEDDRIEALKQLYPDESPSDVLERRKPNPNFLRIGTTATPRRTGSETRPRTSIEKAEDIEEKDARMPTGQQPDADFKAKGAKTETQQVPLQTEIEGALEKLEVHRDSETRRQHSASYHTLNQKAPYAHDGSMGTGYTLIRNAASAVSELDLLESTNDSSSKSTVSDSTHEGGMTSEKKNNRAKIQKSKAALAKISELLDFEIDALEKKVTTKSVNVGGGSGLRAVFQSRGEEAPGVVGPGTIDPKYSKLAGAYVGA</sequence>